<proteinExistence type="predicted"/>
<dbReference type="EMBL" id="BK016238">
    <property type="protein sequence ID" value="DAG04155.1"/>
    <property type="molecule type" value="Genomic_DNA"/>
</dbReference>
<evidence type="ECO:0000313" key="1">
    <source>
        <dbReference type="EMBL" id="DAG04155.1"/>
    </source>
</evidence>
<organism evidence="1">
    <name type="scientific">Siphoviridae sp. ctmJp3</name>
    <dbReference type="NCBI Taxonomy" id="2825650"/>
    <lineage>
        <taxon>Viruses</taxon>
        <taxon>Duplodnaviria</taxon>
        <taxon>Heunggongvirae</taxon>
        <taxon>Uroviricota</taxon>
        <taxon>Caudoviricetes</taxon>
    </lineage>
</organism>
<sequence length="168" mass="18460">MRVGFLLFHIHDSPFMFLNPSISTGFVFNASFKEDVLTQIKFDFGHPSADGIADLAGETVHVIPTSRFNSGKRIVVRDSFEVRLDEYGTATVTVPPTDNTFAYEVTIGDSADSWRFIRVVQVPDSTSVLNFSDLVEVDSTTLTPVGTGNPLADIDQSDIDWALAAIRN</sequence>
<name>A0A8S5VC18_9CAUD</name>
<reference evidence="1" key="1">
    <citation type="journal article" date="2021" name="Proc. Natl. Acad. Sci. U.S.A.">
        <title>A Catalog of Tens of Thousands of Viruses from Human Metagenomes Reveals Hidden Associations with Chronic Diseases.</title>
        <authorList>
            <person name="Tisza M.J."/>
            <person name="Buck C.B."/>
        </authorList>
    </citation>
    <scope>NUCLEOTIDE SEQUENCE</scope>
    <source>
        <strain evidence="1">CtmJp3</strain>
    </source>
</reference>
<protein>
    <submittedName>
        <fullName evidence="1">Uncharacterized protein</fullName>
    </submittedName>
</protein>
<accession>A0A8S5VC18</accession>